<feature type="domain" description="C2" evidence="4">
    <location>
        <begin position="1"/>
        <end position="137"/>
    </location>
</feature>
<keyword evidence="6" id="KW-1185">Reference proteome</keyword>
<feature type="compositionally biased region" description="Low complexity" evidence="3">
    <location>
        <begin position="393"/>
        <end position="408"/>
    </location>
</feature>
<dbReference type="GO" id="GO:0046872">
    <property type="term" value="F:metal ion binding"/>
    <property type="evidence" value="ECO:0007669"/>
    <property type="project" value="UniProtKB-KW"/>
</dbReference>
<feature type="region of interest" description="Disordered" evidence="3">
    <location>
        <begin position="158"/>
        <end position="215"/>
    </location>
</feature>
<dbReference type="SUPFAM" id="SSF49562">
    <property type="entry name" value="C2 domain (Calcium/lipid-binding domain, CaLB)"/>
    <property type="match status" value="1"/>
</dbReference>
<organism evidence="5 6">
    <name type="scientific">Athelia psychrophila</name>
    <dbReference type="NCBI Taxonomy" id="1759441"/>
    <lineage>
        <taxon>Eukaryota</taxon>
        <taxon>Fungi</taxon>
        <taxon>Dikarya</taxon>
        <taxon>Basidiomycota</taxon>
        <taxon>Agaricomycotina</taxon>
        <taxon>Agaricomycetes</taxon>
        <taxon>Agaricomycetidae</taxon>
        <taxon>Atheliales</taxon>
        <taxon>Atheliaceae</taxon>
        <taxon>Athelia</taxon>
    </lineage>
</organism>
<feature type="compositionally biased region" description="Low complexity" evidence="3">
    <location>
        <begin position="724"/>
        <end position="737"/>
    </location>
</feature>
<evidence type="ECO:0000256" key="2">
    <source>
        <dbReference type="ARBA" id="ARBA00022837"/>
    </source>
</evidence>
<dbReference type="Pfam" id="PF00168">
    <property type="entry name" value="C2"/>
    <property type="match status" value="2"/>
</dbReference>
<evidence type="ECO:0000256" key="1">
    <source>
        <dbReference type="ARBA" id="ARBA00022723"/>
    </source>
</evidence>
<feature type="compositionally biased region" description="Low complexity" evidence="3">
    <location>
        <begin position="589"/>
        <end position="603"/>
    </location>
</feature>
<gene>
    <name evidence="5" type="ORF">FIBSPDRAFT_951041</name>
</gene>
<dbReference type="EMBL" id="KV417525">
    <property type="protein sequence ID" value="KZP24642.1"/>
    <property type="molecule type" value="Genomic_DNA"/>
</dbReference>
<keyword evidence="2" id="KW-0106">Calcium</keyword>
<feature type="compositionally biased region" description="Pro residues" evidence="3">
    <location>
        <begin position="654"/>
        <end position="666"/>
    </location>
</feature>
<dbReference type="CDD" id="cd08681">
    <property type="entry name" value="C2_fungal_Inn1p-like"/>
    <property type="match status" value="1"/>
</dbReference>
<proteinExistence type="predicted"/>
<keyword evidence="1" id="KW-0479">Metal-binding</keyword>
<accession>A0A166N4U9</accession>
<dbReference type="SMART" id="SM00239">
    <property type="entry name" value="C2"/>
    <property type="match status" value="1"/>
</dbReference>
<feature type="compositionally biased region" description="Pro residues" evidence="3">
    <location>
        <begin position="563"/>
        <end position="577"/>
    </location>
</feature>
<feature type="compositionally biased region" description="Low complexity" evidence="3">
    <location>
        <begin position="484"/>
        <end position="501"/>
    </location>
</feature>
<feature type="compositionally biased region" description="Polar residues" evidence="3">
    <location>
        <begin position="286"/>
        <end position="308"/>
    </location>
</feature>
<feature type="compositionally biased region" description="Low complexity" evidence="3">
    <location>
        <begin position="667"/>
        <end position="697"/>
    </location>
</feature>
<evidence type="ECO:0000256" key="3">
    <source>
        <dbReference type="SAM" id="MobiDB-lite"/>
    </source>
</evidence>
<feature type="compositionally biased region" description="Low complexity" evidence="3">
    <location>
        <begin position="512"/>
        <end position="529"/>
    </location>
</feature>
<feature type="compositionally biased region" description="Low complexity" evidence="3">
    <location>
        <begin position="461"/>
        <end position="476"/>
    </location>
</feature>
<sequence>MAYNPAEIGTLIAVILKAKNLPNKRHIGKQDPYCAISLNGEKRRTKAVKRGGQHPEWDEEVRFQLLEEEEDLSKQIAAGDVPPALPPKNGKGPRNIKGGNAMKLQCFADDPRDPELIGEVSVDLTEALTKGETDEWFTLMHKDKYCGEVYLELTFWSNEAPPDKKSKPKPSKINKQYSGPGTFVPSGDVPASLMTGAGSRSSRMSSNVGLTDSMSSSLRSSLSSISSARLDLYTPPYEQRSPVDQVANDFGELNMADHRRRESFPPVQGHAPRPSYSGASSIGSSTMPLNVSQGFEPSSYSDSGSQFNYGPPATPTQSQPGYEGQPPYQGQYESHPPPSNYSLPPRQNGHRYSLPSASSGFMPIPGPSGFMPHQPDHLGYTSPTPGPMTYGNSPVPQSSFVPQPTQTPGPSGFMAPMQSQTPAPSGFMPPQTPGPPGFMQPMQPPPLQSTPTPYHNQQYMAPTQPQFQQFQQYDYAPQPPLSAPPSQYVPQPQQSTPPQQYDYALQPPLSAPPSQYVPQPQQSTPPQQYLVPQPTASVPPQAHSAPPQAYVGYGHGTSSPPRNFVPPPPPPPLPTPPGHGTGSRPLPSQPQQQYSQQAAQQPTLPTPPQSFSPNHQNHVPFPLSNGYNLVPPPPPPPLVPGGHERSPSQSYQPPRSPLPPPPPPPSLSQFHSSSPSGRPSLPQPPMSQQQQQPMYQSVPPPPPPPLEFAHHPHLTPPPPPPALHDPSQAYYQQPQSQWMHQMPDGAWTSA</sequence>
<reference evidence="5 6" key="1">
    <citation type="journal article" date="2016" name="Mol. Biol. Evol.">
        <title>Comparative Genomics of Early-Diverging Mushroom-Forming Fungi Provides Insights into the Origins of Lignocellulose Decay Capabilities.</title>
        <authorList>
            <person name="Nagy L.G."/>
            <person name="Riley R."/>
            <person name="Tritt A."/>
            <person name="Adam C."/>
            <person name="Daum C."/>
            <person name="Floudas D."/>
            <person name="Sun H."/>
            <person name="Yadav J.S."/>
            <person name="Pangilinan J."/>
            <person name="Larsson K.H."/>
            <person name="Matsuura K."/>
            <person name="Barry K."/>
            <person name="Labutti K."/>
            <person name="Kuo R."/>
            <person name="Ohm R.A."/>
            <person name="Bhattacharya S.S."/>
            <person name="Shirouzu T."/>
            <person name="Yoshinaga Y."/>
            <person name="Martin F.M."/>
            <person name="Grigoriev I.V."/>
            <person name="Hibbett D.S."/>
        </authorList>
    </citation>
    <scope>NUCLEOTIDE SEQUENCE [LARGE SCALE GENOMIC DNA]</scope>
    <source>
        <strain evidence="5 6">CBS 109695</strain>
    </source>
</reference>
<dbReference type="OrthoDB" id="270970at2759"/>
<feature type="compositionally biased region" description="Pro residues" evidence="3">
    <location>
        <begin position="714"/>
        <end position="723"/>
    </location>
</feature>
<dbReference type="PANTHER" id="PTHR46502">
    <property type="entry name" value="C2 DOMAIN-CONTAINING"/>
    <property type="match status" value="1"/>
</dbReference>
<dbReference type="Proteomes" id="UP000076532">
    <property type="component" value="Unassembled WGS sequence"/>
</dbReference>
<dbReference type="STRING" id="436010.A0A166N4U9"/>
<dbReference type="AlphaFoldDB" id="A0A166N4U9"/>
<dbReference type="InterPro" id="IPR035892">
    <property type="entry name" value="C2_domain_sf"/>
</dbReference>
<dbReference type="PROSITE" id="PS50004">
    <property type="entry name" value="C2"/>
    <property type="match status" value="1"/>
</dbReference>
<evidence type="ECO:0000259" key="4">
    <source>
        <dbReference type="PROSITE" id="PS50004"/>
    </source>
</evidence>
<feature type="compositionally biased region" description="Pro residues" evidence="3">
    <location>
        <begin position="630"/>
        <end position="639"/>
    </location>
</feature>
<evidence type="ECO:0000313" key="5">
    <source>
        <dbReference type="EMBL" id="KZP24642.1"/>
    </source>
</evidence>
<protein>
    <recommendedName>
        <fullName evidence="4">C2 domain-containing protein</fullName>
    </recommendedName>
</protein>
<feature type="compositionally biased region" description="Polar residues" evidence="3">
    <location>
        <begin position="198"/>
        <end position="212"/>
    </location>
</feature>
<dbReference type="PANTHER" id="PTHR46502:SF2">
    <property type="entry name" value="16 KDA PHLOEM PROTEIN 2"/>
    <property type="match status" value="1"/>
</dbReference>
<dbReference type="InterPro" id="IPR000008">
    <property type="entry name" value="C2_dom"/>
</dbReference>
<feature type="compositionally biased region" description="Low complexity" evidence="3">
    <location>
        <begin position="275"/>
        <end position="285"/>
    </location>
</feature>
<dbReference type="InterPro" id="IPR037791">
    <property type="entry name" value="C2_fungal_Inn1"/>
</dbReference>
<feature type="region of interest" description="Disordered" evidence="3">
    <location>
        <begin position="263"/>
        <end position="750"/>
    </location>
</feature>
<evidence type="ECO:0000313" key="6">
    <source>
        <dbReference type="Proteomes" id="UP000076532"/>
    </source>
</evidence>
<feature type="compositionally biased region" description="Pro residues" evidence="3">
    <location>
        <begin position="430"/>
        <end position="448"/>
    </location>
</feature>
<name>A0A166N4U9_9AGAM</name>
<dbReference type="Gene3D" id="2.60.40.150">
    <property type="entry name" value="C2 domain"/>
    <property type="match status" value="1"/>
</dbReference>